<evidence type="ECO:0008006" key="3">
    <source>
        <dbReference type="Google" id="ProtNLM"/>
    </source>
</evidence>
<dbReference type="OrthoDB" id="5298866at2"/>
<dbReference type="AlphaFoldDB" id="A0A2S9GSV7"/>
<dbReference type="EMBL" id="PUGF01000035">
    <property type="protein sequence ID" value="PRC90804.1"/>
    <property type="molecule type" value="Genomic_DNA"/>
</dbReference>
<reference evidence="1 2" key="1">
    <citation type="submission" date="2018-02" db="EMBL/GenBank/DDBJ databases">
        <title>Solimicrobium silvestre gen. nov., sp. nov., isolated from alpine forest soil.</title>
        <authorList>
            <person name="Margesin R."/>
            <person name="Albuquerque L."/>
            <person name="Zhang D.-C."/>
            <person name="Froufe H.J.C."/>
            <person name="Severino R."/>
            <person name="Roxo I."/>
            <person name="Egas C."/>
            <person name="Da Costa M.S."/>
        </authorList>
    </citation>
    <scope>NUCLEOTIDE SEQUENCE [LARGE SCALE GENOMIC DNA]</scope>
    <source>
        <strain evidence="1 2">S20-91</strain>
    </source>
</reference>
<organism evidence="1 2">
    <name type="scientific">Solimicrobium silvestre</name>
    <dbReference type="NCBI Taxonomy" id="2099400"/>
    <lineage>
        <taxon>Bacteria</taxon>
        <taxon>Pseudomonadati</taxon>
        <taxon>Pseudomonadota</taxon>
        <taxon>Betaproteobacteria</taxon>
        <taxon>Burkholderiales</taxon>
        <taxon>Oxalobacteraceae</taxon>
        <taxon>Solimicrobium</taxon>
    </lineage>
</organism>
<evidence type="ECO:0000313" key="1">
    <source>
        <dbReference type="EMBL" id="PRC90804.1"/>
    </source>
</evidence>
<dbReference type="Proteomes" id="UP000237839">
    <property type="component" value="Unassembled WGS sequence"/>
</dbReference>
<keyword evidence="2" id="KW-1185">Reference proteome</keyword>
<proteinExistence type="predicted"/>
<name>A0A2S9GSV7_9BURK</name>
<sequence>MLKFIFICLLIANALLFALGRGYFASPIFEAHQPQRLLQQQNGDHLKLISAEMATAPVIPDVVEPTKSETFACLEWGSFLTTDLNQVEAKLKAIPFGNRQARQNVQDVATHIVFIPPLANKEAADKKALELTHLGVHDFFIISDQSAMRWGISLGVFKSEDAAKQLMATLVAKGVHSAKIGARTVATNKFNYVFKNVSGSERSDLDNLKTDFPEQDLHVCK</sequence>
<accession>A0A2S9GSV7</accession>
<gene>
    <name evidence="1" type="ORF">S2091_4467</name>
</gene>
<dbReference type="RefSeq" id="WP_105534194.1">
    <property type="nucleotide sequence ID" value="NZ_PUGF01000035.1"/>
</dbReference>
<evidence type="ECO:0000313" key="2">
    <source>
        <dbReference type="Proteomes" id="UP000237839"/>
    </source>
</evidence>
<comment type="caution">
    <text evidence="1">The sequence shown here is derived from an EMBL/GenBank/DDBJ whole genome shotgun (WGS) entry which is preliminary data.</text>
</comment>
<protein>
    <recommendedName>
        <fullName evidence="3">Sporulation related domain</fullName>
    </recommendedName>
</protein>